<evidence type="ECO:0000313" key="1">
    <source>
        <dbReference type="EMBL" id="RJO61758.1"/>
    </source>
</evidence>
<comment type="caution">
    <text evidence="1">The sequence shown here is derived from an EMBL/GenBank/DDBJ whole genome shotgun (WGS) entry which is preliminary data.</text>
</comment>
<sequence length="60" mass="7309">MIYVFYRIFQMIMSGVVAVIDIEDTTCFSIICDDLEIDDYRLKEIFHFNRRYLLIIYKMA</sequence>
<protein>
    <submittedName>
        <fullName evidence="1">Uncharacterized protein</fullName>
    </submittedName>
</protein>
<name>A0A419DFB0_9BACT</name>
<gene>
    <name evidence="1" type="ORF">C4544_01825</name>
</gene>
<proteinExistence type="predicted"/>
<reference evidence="1 2" key="1">
    <citation type="journal article" date="2017" name="ISME J.">
        <title>Energy and carbon metabolisms in a deep terrestrial subsurface fluid microbial community.</title>
        <authorList>
            <person name="Momper L."/>
            <person name="Jungbluth S.P."/>
            <person name="Lee M.D."/>
            <person name="Amend J.P."/>
        </authorList>
    </citation>
    <scope>NUCLEOTIDE SEQUENCE [LARGE SCALE GENOMIC DNA]</scope>
    <source>
        <strain evidence="1">SURF_29</strain>
    </source>
</reference>
<evidence type="ECO:0000313" key="2">
    <source>
        <dbReference type="Proteomes" id="UP000285655"/>
    </source>
</evidence>
<dbReference type="AlphaFoldDB" id="A0A419DFB0"/>
<dbReference type="Proteomes" id="UP000285655">
    <property type="component" value="Unassembled WGS sequence"/>
</dbReference>
<dbReference type="EMBL" id="QZJW01000011">
    <property type="protein sequence ID" value="RJO61758.1"/>
    <property type="molecule type" value="Genomic_DNA"/>
</dbReference>
<accession>A0A419DFB0</accession>
<organism evidence="1 2">
    <name type="scientific">candidate division WS5 bacterium</name>
    <dbReference type="NCBI Taxonomy" id="2093353"/>
    <lineage>
        <taxon>Bacteria</taxon>
        <taxon>candidate division WS5</taxon>
    </lineage>
</organism>